<proteinExistence type="predicted"/>
<evidence type="ECO:0000313" key="1">
    <source>
        <dbReference type="Proteomes" id="UP000887580"/>
    </source>
</evidence>
<dbReference type="Proteomes" id="UP000887580">
    <property type="component" value="Unplaced"/>
</dbReference>
<sequence>MEVEDSNSNELNSTLKCKRQLTNGIILQIDNDGGFVSPSMQTLEVIAPSSNSNNNISAASRRNQNLTYDNLLGQANIFVAKGDIINAIKILHEVIRQDPRKADGYLQLAEIFENQDDIIKSFEYRLLGCLVSAKTSANEWDITGDLALTVNRLEDAAACFTKASRIDRKNWTYYEKRIKVYERLGMIGEVMKTKLLAAQYVDCERANFGFEWLQQMITETSNHFYDQADVNRMLFALRIIIQRSKQYGKEYAAQLEALINSFLESEDYHHTLQAILGFCDGIRALDDHGNPIYEVTEDYSIKPYPFTVRFANFEISDIFPTSMICRLIVCFLNIEMVPAAKSLITVLLTRPVDLSVIDSYILIAESLLHIKADEEGVAYAAKILSEEPHLAGVWFLQGCFQQNLKDLDSALISYYKALELQDDHIDARVNISSILQYRGDIKSALDILHDYSLDKCSHLPDERLLIQQIDIFRQQKNKKQYVCAVRMILVPYFYEILKQQESILLLGPKKRKLQVCASIRRLACQSIAKSSFKAYIKRLGATIEMNQNIFQSLNAQQLFDYILILVEALFNDKMYTEMFHVLCFAALHRYIPDVNFEGLEQLLFLSSTKSENFEFAFELVRSSIKRMMLYSKDFTRLHKTSLSLGAVVAQYQNVPIQKFLHRTSEMFPDNINFLMCAANASLMAGSYKYALSQYSYVSKQHPNDPLPILLSSICFLNMSMKRNITRSKALAIRAIALIGKYRDIRENSGPKQEIYYNFGRLLHQIGLVSQAVYWYQKVLDEPDPLVLVDDAISGDQIFVPCQKYSLKPLAALNYINIMQKSNPGKARQLRRKYCVI</sequence>
<protein>
    <submittedName>
        <fullName evidence="2">Uncharacterized protein</fullName>
    </submittedName>
</protein>
<name>A0AC35FFL3_9BILA</name>
<accession>A0AC35FFL3</accession>
<reference evidence="2" key="1">
    <citation type="submission" date="2022-11" db="UniProtKB">
        <authorList>
            <consortium name="WormBaseParasite"/>
        </authorList>
    </citation>
    <scope>IDENTIFICATION</scope>
</reference>
<evidence type="ECO:0000313" key="2">
    <source>
        <dbReference type="WBParaSite" id="PS1159_v2.g16982.t1"/>
    </source>
</evidence>
<organism evidence="1 2">
    <name type="scientific">Panagrolaimus sp. PS1159</name>
    <dbReference type="NCBI Taxonomy" id="55785"/>
    <lineage>
        <taxon>Eukaryota</taxon>
        <taxon>Metazoa</taxon>
        <taxon>Ecdysozoa</taxon>
        <taxon>Nematoda</taxon>
        <taxon>Chromadorea</taxon>
        <taxon>Rhabditida</taxon>
        <taxon>Tylenchina</taxon>
        <taxon>Panagrolaimomorpha</taxon>
        <taxon>Panagrolaimoidea</taxon>
        <taxon>Panagrolaimidae</taxon>
        <taxon>Panagrolaimus</taxon>
    </lineage>
</organism>
<dbReference type="WBParaSite" id="PS1159_v2.g16982.t1">
    <property type="protein sequence ID" value="PS1159_v2.g16982.t1"/>
    <property type="gene ID" value="PS1159_v2.g16982"/>
</dbReference>